<keyword evidence="1" id="KW-0472">Membrane</keyword>
<reference evidence="2 3" key="1">
    <citation type="submission" date="2013-02" db="EMBL/GenBank/DDBJ databases">
        <title>The Genome Annotation of Plasmodium falciparum CAMP/Malaysia.</title>
        <authorList>
            <consortium name="The Broad Institute Genome Sequencing Platform"/>
            <consortium name="The Broad Institute Genome Sequencing Center for Infectious Disease"/>
            <person name="Neafsey D."/>
            <person name="Hoffman S."/>
            <person name="Volkman S."/>
            <person name="Rosenthal P."/>
            <person name="Walker B."/>
            <person name="Young S.K."/>
            <person name="Zeng Q."/>
            <person name="Gargeya S."/>
            <person name="Fitzgerald M."/>
            <person name="Haas B."/>
            <person name="Abouelleil A."/>
            <person name="Allen A.W."/>
            <person name="Alvarado L."/>
            <person name="Arachchi H.M."/>
            <person name="Berlin A.M."/>
            <person name="Chapman S.B."/>
            <person name="Gainer-Dewar J."/>
            <person name="Goldberg J."/>
            <person name="Griggs A."/>
            <person name="Gujja S."/>
            <person name="Hansen M."/>
            <person name="Howarth C."/>
            <person name="Imamovic A."/>
            <person name="Ireland A."/>
            <person name="Larimer J."/>
            <person name="McCowan C."/>
            <person name="Murphy C."/>
            <person name="Pearson M."/>
            <person name="Poon T.W."/>
            <person name="Priest M."/>
            <person name="Roberts A."/>
            <person name="Saif S."/>
            <person name="Shea T."/>
            <person name="Sisk P."/>
            <person name="Sykes S."/>
            <person name="Wortman J."/>
            <person name="Nusbaum C."/>
            <person name="Birren B."/>
        </authorList>
    </citation>
    <scope>NUCLEOTIDE SEQUENCE [LARGE SCALE GENOMIC DNA]</scope>
    <source>
        <strain evidence="2 3">CAMP/Malaysia</strain>
    </source>
</reference>
<reference evidence="2 3" key="2">
    <citation type="submission" date="2013-02" db="EMBL/GenBank/DDBJ databases">
        <title>The Genome Sequence of Plasmodium falciparum CAMP/Malaysia.</title>
        <authorList>
            <consortium name="The Broad Institute Genome Sequencing Platform"/>
            <consortium name="The Broad Institute Genome Sequencing Center for Infectious Disease"/>
            <person name="Neafsey D."/>
            <person name="Cheeseman I."/>
            <person name="Volkman S."/>
            <person name="Adams J."/>
            <person name="Walker B."/>
            <person name="Young S.K."/>
            <person name="Zeng Q."/>
            <person name="Gargeya S."/>
            <person name="Fitzgerald M."/>
            <person name="Haas B."/>
            <person name="Abouelleil A."/>
            <person name="Alvarado L."/>
            <person name="Arachchi H.M."/>
            <person name="Berlin A.M."/>
            <person name="Chapman S.B."/>
            <person name="Dewar J."/>
            <person name="Goldberg J."/>
            <person name="Griggs A."/>
            <person name="Gujja S."/>
            <person name="Hansen M."/>
            <person name="Howarth C."/>
            <person name="Imamovic A."/>
            <person name="Larimer J."/>
            <person name="McCowan C."/>
            <person name="Murphy C."/>
            <person name="Neiman D."/>
            <person name="Pearson M."/>
            <person name="Priest M."/>
            <person name="Roberts A."/>
            <person name="Saif S."/>
            <person name="Shea T."/>
            <person name="Sisk P."/>
            <person name="Sykes S."/>
            <person name="Wortman J."/>
            <person name="Nusbaum C."/>
            <person name="Birren B."/>
        </authorList>
    </citation>
    <scope>NUCLEOTIDE SEQUENCE [LARGE SCALE GENOMIC DNA]</scope>
    <source>
        <strain evidence="2 3">CAMP/Malaysia</strain>
    </source>
</reference>
<gene>
    <name evidence="2" type="ORF">PFMC_02625</name>
</gene>
<dbReference type="AlphaFoldDB" id="A0A024X7T0"/>
<name>A0A024X7T0_PLAFC</name>
<keyword evidence="1" id="KW-0812">Transmembrane</keyword>
<evidence type="ECO:0000313" key="3">
    <source>
        <dbReference type="Proteomes" id="UP000030694"/>
    </source>
</evidence>
<dbReference type="Proteomes" id="UP000030694">
    <property type="component" value="Unassembled WGS sequence"/>
</dbReference>
<evidence type="ECO:0000256" key="1">
    <source>
        <dbReference type="SAM" id="Phobius"/>
    </source>
</evidence>
<keyword evidence="1" id="KW-1133">Transmembrane helix</keyword>
<evidence type="ECO:0000313" key="2">
    <source>
        <dbReference type="EMBL" id="ETW61534.1"/>
    </source>
</evidence>
<sequence length="89" mass="10925">MSYKYVKLYFYIFLCKSYNIYFINLDIFIYYLIRVIRINALKMIDYVISTNDISILTKKKKKKNPIITCLILIINIIKYFFYIRLIINL</sequence>
<accession>A0A024X7T0</accession>
<organism evidence="2 3">
    <name type="scientific">Plasmodium falciparum (isolate Camp / Malaysia)</name>
    <dbReference type="NCBI Taxonomy" id="5835"/>
    <lineage>
        <taxon>Eukaryota</taxon>
        <taxon>Sar</taxon>
        <taxon>Alveolata</taxon>
        <taxon>Apicomplexa</taxon>
        <taxon>Aconoidasida</taxon>
        <taxon>Haemosporida</taxon>
        <taxon>Plasmodiidae</taxon>
        <taxon>Plasmodium</taxon>
        <taxon>Plasmodium (Laverania)</taxon>
    </lineage>
</organism>
<dbReference type="EMBL" id="KI927514">
    <property type="protein sequence ID" value="ETW61534.1"/>
    <property type="molecule type" value="Genomic_DNA"/>
</dbReference>
<protein>
    <submittedName>
        <fullName evidence="2">Uncharacterized protein</fullName>
    </submittedName>
</protein>
<feature type="transmembrane region" description="Helical" evidence="1">
    <location>
        <begin position="6"/>
        <end position="33"/>
    </location>
</feature>
<feature type="transmembrane region" description="Helical" evidence="1">
    <location>
        <begin position="66"/>
        <end position="87"/>
    </location>
</feature>
<proteinExistence type="predicted"/>